<name>A0AAN8BLF7_9TELE</name>
<feature type="compositionally biased region" description="Basic and acidic residues" evidence="1">
    <location>
        <begin position="62"/>
        <end position="93"/>
    </location>
</feature>
<feature type="compositionally biased region" description="Basic and acidic residues" evidence="1">
    <location>
        <begin position="16"/>
        <end position="26"/>
    </location>
</feature>
<gene>
    <name evidence="2" type="ORF">CesoFtcFv8_018042</name>
</gene>
<keyword evidence="3" id="KW-1185">Reference proteome</keyword>
<organism evidence="2 3">
    <name type="scientific">Champsocephalus esox</name>
    <name type="common">pike icefish</name>
    <dbReference type="NCBI Taxonomy" id="159716"/>
    <lineage>
        <taxon>Eukaryota</taxon>
        <taxon>Metazoa</taxon>
        <taxon>Chordata</taxon>
        <taxon>Craniata</taxon>
        <taxon>Vertebrata</taxon>
        <taxon>Euteleostomi</taxon>
        <taxon>Actinopterygii</taxon>
        <taxon>Neopterygii</taxon>
        <taxon>Teleostei</taxon>
        <taxon>Neoteleostei</taxon>
        <taxon>Acanthomorphata</taxon>
        <taxon>Eupercaria</taxon>
        <taxon>Perciformes</taxon>
        <taxon>Notothenioidei</taxon>
        <taxon>Channichthyidae</taxon>
        <taxon>Champsocephalus</taxon>
    </lineage>
</organism>
<evidence type="ECO:0000313" key="3">
    <source>
        <dbReference type="Proteomes" id="UP001335648"/>
    </source>
</evidence>
<dbReference type="Proteomes" id="UP001335648">
    <property type="component" value="Unassembled WGS sequence"/>
</dbReference>
<feature type="region of interest" description="Disordered" evidence="1">
    <location>
        <begin position="1"/>
        <end position="112"/>
    </location>
</feature>
<accession>A0AAN8BLF7</accession>
<dbReference type="AlphaFoldDB" id="A0AAN8BLF7"/>
<reference evidence="2 3" key="1">
    <citation type="journal article" date="2023" name="Mol. Biol. Evol.">
        <title>Genomics of Secondarily Temperate Adaptation in the Only Non-Antarctic Icefish.</title>
        <authorList>
            <person name="Rivera-Colon A.G."/>
            <person name="Rayamajhi N."/>
            <person name="Minhas B.F."/>
            <person name="Madrigal G."/>
            <person name="Bilyk K.T."/>
            <person name="Yoon V."/>
            <person name="Hune M."/>
            <person name="Gregory S."/>
            <person name="Cheng C.H.C."/>
            <person name="Catchen J.M."/>
        </authorList>
    </citation>
    <scope>NUCLEOTIDE SEQUENCE [LARGE SCALE GENOMIC DNA]</scope>
    <source>
        <strain evidence="2">JC2023a</strain>
    </source>
</reference>
<dbReference type="EMBL" id="JAULUE010002059">
    <property type="protein sequence ID" value="KAK5887071.1"/>
    <property type="molecule type" value="Genomic_DNA"/>
</dbReference>
<proteinExistence type="predicted"/>
<evidence type="ECO:0000313" key="2">
    <source>
        <dbReference type="EMBL" id="KAK5887071.1"/>
    </source>
</evidence>
<feature type="compositionally biased region" description="Polar residues" evidence="1">
    <location>
        <begin position="1"/>
        <end position="13"/>
    </location>
</feature>
<sequence length="112" mass="12233">MFSKSSGEVSSAQRPHAPDVDRDQAAERLLPVIRSEQRDEEEPLGRGGASGTRRSLWDEEEPLGRGVRDPEEEPLGRGVRDPEEEPLGRGVRDPEEEPLGRGGASGTRGPRP</sequence>
<evidence type="ECO:0000256" key="1">
    <source>
        <dbReference type="SAM" id="MobiDB-lite"/>
    </source>
</evidence>
<protein>
    <submittedName>
        <fullName evidence="2">Uncharacterized protein</fullName>
    </submittedName>
</protein>
<comment type="caution">
    <text evidence="2">The sequence shown here is derived from an EMBL/GenBank/DDBJ whole genome shotgun (WGS) entry which is preliminary data.</text>
</comment>